<dbReference type="OrthoDB" id="10638100at2759"/>
<gene>
    <name evidence="2" type="ORF">TrRE_jg13093</name>
</gene>
<protein>
    <submittedName>
        <fullName evidence="2">Uncharacterized protein</fullName>
    </submittedName>
</protein>
<keyword evidence="3" id="KW-1185">Reference proteome</keyword>
<comment type="caution">
    <text evidence="2">The sequence shown here is derived from an EMBL/GenBank/DDBJ whole genome shotgun (WGS) entry which is preliminary data.</text>
</comment>
<feature type="compositionally biased region" description="Gly residues" evidence="1">
    <location>
        <begin position="48"/>
        <end position="86"/>
    </location>
</feature>
<evidence type="ECO:0000313" key="2">
    <source>
        <dbReference type="EMBL" id="GMH59274.1"/>
    </source>
</evidence>
<feature type="region of interest" description="Disordered" evidence="1">
    <location>
        <begin position="1"/>
        <end position="165"/>
    </location>
</feature>
<dbReference type="AlphaFoldDB" id="A0A9W6ZZE9"/>
<feature type="compositionally biased region" description="Basic and acidic residues" evidence="1">
    <location>
        <begin position="102"/>
        <end position="154"/>
    </location>
</feature>
<accession>A0A9W6ZZE9</accession>
<evidence type="ECO:0000256" key="1">
    <source>
        <dbReference type="SAM" id="MobiDB-lite"/>
    </source>
</evidence>
<organism evidence="2 3">
    <name type="scientific">Triparma retinervis</name>
    <dbReference type="NCBI Taxonomy" id="2557542"/>
    <lineage>
        <taxon>Eukaryota</taxon>
        <taxon>Sar</taxon>
        <taxon>Stramenopiles</taxon>
        <taxon>Ochrophyta</taxon>
        <taxon>Bolidophyceae</taxon>
        <taxon>Parmales</taxon>
        <taxon>Triparmaceae</taxon>
        <taxon>Triparma</taxon>
    </lineage>
</organism>
<feature type="compositionally biased region" description="Basic and acidic residues" evidence="1">
    <location>
        <begin position="1"/>
        <end position="41"/>
    </location>
</feature>
<name>A0A9W6ZZE9_9STRA</name>
<proteinExistence type="predicted"/>
<evidence type="ECO:0000313" key="3">
    <source>
        <dbReference type="Proteomes" id="UP001165082"/>
    </source>
</evidence>
<dbReference type="Proteomes" id="UP001165082">
    <property type="component" value="Unassembled WGS sequence"/>
</dbReference>
<dbReference type="EMBL" id="BRXZ01003654">
    <property type="protein sequence ID" value="GMH59274.1"/>
    <property type="molecule type" value="Genomic_DNA"/>
</dbReference>
<sequence>MHENGSKHKEKLQEKMKEKREKRKTDEKTRRDVNQAIRDMEQAASEAMGGGKGGGFFDPSMGGGSMGGGSMGGASMGGASMGGGGPNDSKTCQPVGGVDWNALREGEKEGWEKRKRDREEKNKSERKAKNNEDEVMRYKREGAGGGGKKEDKNGASEPSAEESPGHYTVAGVTYLEGTKFHPLFVVDDVEVQAFVGGEDGEWVDGLITGKEEKELSGTAGLVHRSFSFCYLPEDAEEEVEVEGLTGADVRIRLGAEGAPKDLEEAMLLMGGGERVTTFEVGEGTRDEDTGLGGWDVLEERVVTNEVWEREERERKERVETDRRIEEEMRAKEKERAEMEMKKFDGGDSALQSYNVFGGTGYKGVDIGQAGDGNTTGEKRVVEEGKKVGFKKKKRKKM</sequence>
<reference evidence="2" key="1">
    <citation type="submission" date="2022-07" db="EMBL/GenBank/DDBJ databases">
        <title>Genome analysis of Parmales, a sister group of diatoms, reveals the evolutionary specialization of diatoms from phago-mixotrophs to photoautotrophs.</title>
        <authorList>
            <person name="Ban H."/>
            <person name="Sato S."/>
            <person name="Yoshikawa S."/>
            <person name="Kazumasa Y."/>
            <person name="Nakamura Y."/>
            <person name="Ichinomiya M."/>
            <person name="Saitoh K."/>
            <person name="Sato N."/>
            <person name="Blanc-Mathieu R."/>
            <person name="Endo H."/>
            <person name="Kuwata A."/>
            <person name="Ogata H."/>
        </authorList>
    </citation>
    <scope>NUCLEOTIDE SEQUENCE</scope>
</reference>